<feature type="domain" description="AB hydrolase-1" evidence="1">
    <location>
        <begin position="31"/>
        <end position="147"/>
    </location>
</feature>
<name>A0A381NKC7_9ZZZZ</name>
<dbReference type="SUPFAM" id="SSF53474">
    <property type="entry name" value="alpha/beta-Hydrolases"/>
    <property type="match status" value="2"/>
</dbReference>
<proteinExistence type="predicted"/>
<dbReference type="Gene3D" id="3.40.50.1820">
    <property type="entry name" value="alpha/beta hydrolase"/>
    <property type="match status" value="2"/>
</dbReference>
<dbReference type="InterPro" id="IPR029058">
    <property type="entry name" value="AB_hydrolase_fold"/>
</dbReference>
<dbReference type="InterPro" id="IPR050266">
    <property type="entry name" value="AB_hydrolase_sf"/>
</dbReference>
<reference evidence="2" key="1">
    <citation type="submission" date="2018-05" db="EMBL/GenBank/DDBJ databases">
        <authorList>
            <person name="Lanie J.A."/>
            <person name="Ng W.-L."/>
            <person name="Kazmierczak K.M."/>
            <person name="Andrzejewski T.M."/>
            <person name="Davidsen T.M."/>
            <person name="Wayne K.J."/>
            <person name="Tettelin H."/>
            <person name="Glass J.I."/>
            <person name="Rusch D."/>
            <person name="Podicherti R."/>
            <person name="Tsui H.-C.T."/>
            <person name="Winkler M.E."/>
        </authorList>
    </citation>
    <scope>NUCLEOTIDE SEQUENCE</scope>
</reference>
<dbReference type="InterPro" id="IPR000073">
    <property type="entry name" value="AB_hydrolase_1"/>
</dbReference>
<accession>A0A381NKC7</accession>
<dbReference type="GO" id="GO:0016020">
    <property type="term" value="C:membrane"/>
    <property type="evidence" value="ECO:0007669"/>
    <property type="project" value="TreeGrafter"/>
</dbReference>
<dbReference type="PANTHER" id="PTHR43798:SF33">
    <property type="entry name" value="HYDROLASE, PUTATIVE (AFU_ORTHOLOGUE AFUA_2G14860)-RELATED"/>
    <property type="match status" value="1"/>
</dbReference>
<gene>
    <name evidence="2" type="ORF">METZ01_LOCUS7926</name>
</gene>
<dbReference type="EMBL" id="UINC01000425">
    <property type="protein sequence ID" value="SUZ55072.1"/>
    <property type="molecule type" value="Genomic_DNA"/>
</dbReference>
<evidence type="ECO:0000259" key="1">
    <source>
        <dbReference type="Pfam" id="PF00561"/>
    </source>
</evidence>
<dbReference type="Pfam" id="PF00561">
    <property type="entry name" value="Abhydrolase_1"/>
    <property type="match status" value="1"/>
</dbReference>
<evidence type="ECO:0000313" key="2">
    <source>
        <dbReference type="EMBL" id="SUZ55072.1"/>
    </source>
</evidence>
<organism evidence="2">
    <name type="scientific">marine metagenome</name>
    <dbReference type="NCBI Taxonomy" id="408172"/>
    <lineage>
        <taxon>unclassified sequences</taxon>
        <taxon>metagenomes</taxon>
        <taxon>ecological metagenomes</taxon>
    </lineage>
</organism>
<sequence>MYQSIENLNIERHFLTLQTRQVHYRIAGKGPPLLVLHQSPTSSAEMASTIEYFANEFTVIAPDTPGFGLSDYIDGMDPDITQYAEAVKEFVDALGLDKLCIYGFHTGAIIGAEMARLYPDLCLAVVVNGLFVEEKDEVDRILEHYTKWYKPTQEGTQMPWIWSRLRDQIIFFPWFSKEKKYRMSLDLPDPESKQPFVLDLMRTSEEAQTAYKAAFLYPAKERIQEMMTPTFLLNYKGDPLGEHPQRLESVPDCVHIELLDNPQAVEKRAQEIFLQFSNTTATLSEPKIVNQELRLLKGYAYTSLGPVFYRSEAGDENTQTVIFLHDYAASSNATIEISECLEGRHRKIFIDLPGHGETGSTHLKDYRPQSIATMLAEGLEQLDLESISVVAMGVSSSIAAALSLSKTIQVEQLILIDPWYLDPAEMKSLPERYAPDLIPSTYGEHLLRGWYFVRDSELYFPWYDTKNANALKREADIDPQRIHDRAVDALKAGVGLTLVARDLIGYDIEELLQKITVSTKLYAWQGNGREQFTERVHQTVENSTLEFLPENRLDWSIRL</sequence>
<dbReference type="PANTHER" id="PTHR43798">
    <property type="entry name" value="MONOACYLGLYCEROL LIPASE"/>
    <property type="match status" value="1"/>
</dbReference>
<dbReference type="AlphaFoldDB" id="A0A381NKC7"/>
<protein>
    <recommendedName>
        <fullName evidence="1">AB hydrolase-1 domain-containing protein</fullName>
    </recommendedName>
</protein>